<evidence type="ECO:0000259" key="2">
    <source>
        <dbReference type="Pfam" id="PF17517"/>
    </source>
</evidence>
<protein>
    <submittedName>
        <fullName evidence="4">Uncharacterized protein LOC106178224</fullName>
    </submittedName>
</protein>
<dbReference type="Pfam" id="PF01391">
    <property type="entry name" value="Collagen"/>
    <property type="match status" value="1"/>
</dbReference>
<feature type="region of interest" description="Disordered" evidence="1">
    <location>
        <begin position="427"/>
        <end position="668"/>
    </location>
</feature>
<dbReference type="AlphaFoldDB" id="A0A2R2MS52"/>
<keyword evidence="3" id="KW-1185">Reference proteome</keyword>
<evidence type="ECO:0000313" key="4">
    <source>
        <dbReference type="RefSeq" id="XP_023933091.1"/>
    </source>
</evidence>
<name>A0A2R2MS52_LINAN</name>
<feature type="compositionally biased region" description="Gly residues" evidence="1">
    <location>
        <begin position="506"/>
        <end position="515"/>
    </location>
</feature>
<dbReference type="Pfam" id="PF17517">
    <property type="entry name" value="IgGFc_binding"/>
    <property type="match status" value="1"/>
</dbReference>
<dbReference type="RefSeq" id="XP_023933091.1">
    <property type="nucleotide sequence ID" value="XM_024077323.1"/>
</dbReference>
<dbReference type="OrthoDB" id="10005154at2759"/>
<gene>
    <name evidence="4" type="primary">LOC106178224</name>
</gene>
<dbReference type="Proteomes" id="UP000085678">
    <property type="component" value="Unplaced"/>
</dbReference>
<feature type="compositionally biased region" description="Gly residues" evidence="1">
    <location>
        <begin position="491"/>
        <end position="500"/>
    </location>
</feature>
<dbReference type="InParanoid" id="A0A2R2MS52"/>
<dbReference type="PANTHER" id="PTHR46534">
    <property type="entry name" value="IGGFC_BINDING DOMAIN-CONTAINING PROTEIN"/>
    <property type="match status" value="1"/>
</dbReference>
<evidence type="ECO:0000256" key="1">
    <source>
        <dbReference type="SAM" id="MobiDB-lite"/>
    </source>
</evidence>
<dbReference type="KEGG" id="lak:106178224"/>
<accession>A0A2R2MS52</accession>
<reference evidence="4" key="1">
    <citation type="submission" date="2025-08" db="UniProtKB">
        <authorList>
            <consortium name="RefSeq"/>
        </authorList>
    </citation>
    <scope>IDENTIFICATION</scope>
    <source>
        <tissue evidence="4">Gonads</tissue>
    </source>
</reference>
<feature type="compositionally biased region" description="Gly residues" evidence="1">
    <location>
        <begin position="563"/>
        <end position="572"/>
    </location>
</feature>
<dbReference type="STRING" id="7574.A0A2R2MS52"/>
<organism evidence="3 4">
    <name type="scientific">Lingula anatina</name>
    <name type="common">Brachiopod</name>
    <name type="synonym">Lingula unguis</name>
    <dbReference type="NCBI Taxonomy" id="7574"/>
    <lineage>
        <taxon>Eukaryota</taxon>
        <taxon>Metazoa</taxon>
        <taxon>Spiralia</taxon>
        <taxon>Lophotrochozoa</taxon>
        <taxon>Brachiopoda</taxon>
        <taxon>Linguliformea</taxon>
        <taxon>Lingulata</taxon>
        <taxon>Lingulida</taxon>
        <taxon>Linguloidea</taxon>
        <taxon>Lingulidae</taxon>
        <taxon>Lingula</taxon>
    </lineage>
</organism>
<feature type="compositionally biased region" description="Low complexity" evidence="1">
    <location>
        <begin position="594"/>
        <end position="643"/>
    </location>
</feature>
<dbReference type="PANTHER" id="PTHR46534:SF1">
    <property type="entry name" value="IGGFC-BINDING PROTEIN N-TERMINAL DOMAIN-CONTAINING PROTEIN"/>
    <property type="match status" value="1"/>
</dbReference>
<feature type="compositionally biased region" description="Low complexity" evidence="1">
    <location>
        <begin position="516"/>
        <end position="562"/>
    </location>
</feature>
<feature type="domain" description="IgGFc-binding protein N-terminal" evidence="2">
    <location>
        <begin position="83"/>
        <end position="401"/>
    </location>
</feature>
<feature type="compositionally biased region" description="Low complexity" evidence="1">
    <location>
        <begin position="427"/>
        <end position="490"/>
    </location>
</feature>
<dbReference type="InterPro" id="IPR008160">
    <property type="entry name" value="Collagen"/>
</dbReference>
<sequence>MPLELIIASFEGTSNITIFIKEMYTSGSSHQSKITVMPKEVFIFDINESMRMAGTGLGRQGLQITATEPITVYGINKDMFSSDGFLALPVAALGTDYYTVTYWPPTYNTQFGIAATRGNTKVRITLPSSSSRNIAVTFDGVSYTNGDTFFVTMGEFDSLQIQDQNQADLTGTHIKASNPVSVFSGNIRTSVGDGVSRDHLVEQLPPVNSWGKQFIVIPVPGRTRGDVIKIVASVTRTTVTMHNKDGSTTHLLAKAGDFLQHTLPDSQYITFISSTEPILLVQIVQSQISSTTEEVADPSMIYVPALNQYSREYRFGLPEAAAPRRYKHHLLLAIKNNGLEQGILLNGRRLADTNLTEALSWSPVPGLGEQYVVTRITMIGEEAQYLRHENSSVKFMALLYGTGDRESYGLPVGLIYNNFYDCPTGSTGATGPTGETGPTGSSGPTGETGATGPTGATGSSGSTGATGPKGLTGETGATGPTGESGVTGDTGSTGGTGPTGATGPTGNTGGTGPTGPTGSTGLTGGTVSTGDTGSTGSIGATGSTGATYATGPVGASGATGTTGATGGTGATGPTGQAGENDATGATGAKGPQGATGNTGATGATGATGPVGSTGETGATGATSAAGTNGTTGATGPTGATGATGFTGGTGPTSATEATGPTGEIEAVGPTEVNYFGSPLVTTRRLRNNVGANKQWLDPLNVVRPGVLQSFSVVTADSTYLNGTGSIKVALQLHKAESDLLENVPYETVLIYSRIVDVPAQRAKTFKFDVPAFQVTESMYLGFAVSGDIIPFALTLSGTTAFKTWYGSGFPTVGSLCEFRQQTPNIFAFGVHIQV</sequence>
<dbReference type="InterPro" id="IPR035234">
    <property type="entry name" value="IgGFc-bd_N"/>
</dbReference>
<evidence type="ECO:0000313" key="3">
    <source>
        <dbReference type="Proteomes" id="UP000085678"/>
    </source>
</evidence>
<dbReference type="GeneID" id="106178224"/>
<proteinExistence type="predicted"/>